<proteinExistence type="predicted"/>
<gene>
    <name evidence="2" type="ORF">RCOM_2081400</name>
</gene>
<sequence length="198" mass="20334">LAADLPRNRRADPHEFRAQLGIGVGVRGARAPAPAGQAGEQRAPVAQPVDLGRHPVGEVPKGGRGPQPVQAAVQIGHRGGAGGEHAVADLRAQSAHASQRRGDPCAVGASAVERGQLAEEAAFRAPQGDFGRPEVAKRGPGDVLATPKRGDLAQGALCSPDQFATAVHDCSPRSTARAALLCPADCRRGPVPGIHRRT</sequence>
<feature type="compositionally biased region" description="Low complexity" evidence="1">
    <location>
        <begin position="27"/>
        <end position="44"/>
    </location>
</feature>
<dbReference type="AlphaFoldDB" id="B9TQQ5"/>
<evidence type="ECO:0000313" key="2">
    <source>
        <dbReference type="EMBL" id="EEF21809.1"/>
    </source>
</evidence>
<reference evidence="3" key="1">
    <citation type="journal article" date="2010" name="Nat. Biotechnol.">
        <title>Draft genome sequence of the oilseed species Ricinus communis.</title>
        <authorList>
            <person name="Chan A.P."/>
            <person name="Crabtree J."/>
            <person name="Zhao Q."/>
            <person name="Lorenzi H."/>
            <person name="Orvis J."/>
            <person name="Puiu D."/>
            <person name="Melake-Berhan A."/>
            <person name="Jones K.M."/>
            <person name="Redman J."/>
            <person name="Chen G."/>
            <person name="Cahoon E.B."/>
            <person name="Gedil M."/>
            <person name="Stanke M."/>
            <person name="Haas B.J."/>
            <person name="Wortman J.R."/>
            <person name="Fraser-Liggett C.M."/>
            <person name="Ravel J."/>
            <person name="Rabinowicz P.D."/>
        </authorList>
    </citation>
    <scope>NUCLEOTIDE SEQUENCE [LARGE SCALE GENOMIC DNA]</scope>
    <source>
        <strain evidence="3">cv. Hale</strain>
    </source>
</reference>
<accession>B9TQQ5</accession>
<feature type="region of interest" description="Disordered" evidence="1">
    <location>
        <begin position="129"/>
        <end position="148"/>
    </location>
</feature>
<evidence type="ECO:0000256" key="1">
    <source>
        <dbReference type="SAM" id="MobiDB-lite"/>
    </source>
</evidence>
<keyword evidence="3" id="KW-1185">Reference proteome</keyword>
<feature type="non-terminal residue" evidence="2">
    <location>
        <position position="1"/>
    </location>
</feature>
<dbReference type="EMBL" id="EQ999149">
    <property type="protein sequence ID" value="EEF21809.1"/>
    <property type="molecule type" value="Genomic_DNA"/>
</dbReference>
<organism evidence="2 3">
    <name type="scientific">Ricinus communis</name>
    <name type="common">Castor bean</name>
    <dbReference type="NCBI Taxonomy" id="3988"/>
    <lineage>
        <taxon>Eukaryota</taxon>
        <taxon>Viridiplantae</taxon>
        <taxon>Streptophyta</taxon>
        <taxon>Embryophyta</taxon>
        <taxon>Tracheophyta</taxon>
        <taxon>Spermatophyta</taxon>
        <taxon>Magnoliopsida</taxon>
        <taxon>eudicotyledons</taxon>
        <taxon>Gunneridae</taxon>
        <taxon>Pentapetalae</taxon>
        <taxon>rosids</taxon>
        <taxon>fabids</taxon>
        <taxon>Malpighiales</taxon>
        <taxon>Euphorbiaceae</taxon>
        <taxon>Acalyphoideae</taxon>
        <taxon>Acalypheae</taxon>
        <taxon>Ricinus</taxon>
    </lineage>
</organism>
<feature type="compositionally biased region" description="Basic and acidic residues" evidence="1">
    <location>
        <begin position="131"/>
        <end position="140"/>
    </location>
</feature>
<name>B9TQQ5_RICCO</name>
<protein>
    <submittedName>
        <fullName evidence="2">Uncharacterized protein</fullName>
    </submittedName>
</protein>
<dbReference type="Proteomes" id="UP000008311">
    <property type="component" value="Unassembled WGS sequence"/>
</dbReference>
<feature type="compositionally biased region" description="Basic and acidic residues" evidence="1">
    <location>
        <begin position="1"/>
        <end position="17"/>
    </location>
</feature>
<evidence type="ECO:0000313" key="3">
    <source>
        <dbReference type="Proteomes" id="UP000008311"/>
    </source>
</evidence>
<dbReference type="InParanoid" id="B9TQQ5"/>
<feature type="region of interest" description="Disordered" evidence="1">
    <location>
        <begin position="1"/>
        <end position="68"/>
    </location>
</feature>